<dbReference type="PANTHER" id="PTHR45697">
    <property type="entry name" value="ADP-RIBOSYLATION FACTOR-LIKE PROTEIN 2-RELATED"/>
    <property type="match status" value="1"/>
</dbReference>
<feature type="binding site" evidence="11">
    <location>
        <position position="54"/>
    </location>
    <ligand>
        <name>GTP</name>
        <dbReference type="ChEBI" id="CHEBI:37565"/>
    </ligand>
</feature>
<keyword evidence="3" id="KW-0813">Transport</keyword>
<dbReference type="EMBL" id="BDRX01000080">
    <property type="protein sequence ID" value="GBF96430.1"/>
    <property type="molecule type" value="Genomic_DNA"/>
</dbReference>
<protein>
    <recommendedName>
        <fullName evidence="10">ADP-ribosylation factor-like protein 3</fullName>
    </recommendedName>
</protein>
<dbReference type="Pfam" id="PF00025">
    <property type="entry name" value="Arf"/>
    <property type="match status" value="1"/>
</dbReference>
<dbReference type="Proteomes" id="UP000247498">
    <property type="component" value="Unassembled WGS sequence"/>
</dbReference>
<dbReference type="InterPro" id="IPR027417">
    <property type="entry name" value="P-loop_NTPase"/>
</dbReference>
<dbReference type="SMART" id="SM00177">
    <property type="entry name" value="ARF"/>
    <property type="match status" value="1"/>
</dbReference>
<dbReference type="SUPFAM" id="SSF52540">
    <property type="entry name" value="P-loop containing nucleoside triphosphate hydrolases"/>
    <property type="match status" value="1"/>
</dbReference>
<dbReference type="STRING" id="307507.A0A2V0PEX7"/>
<keyword evidence="12" id="KW-0460">Magnesium</keyword>
<dbReference type="GO" id="GO:0005525">
    <property type="term" value="F:GTP binding"/>
    <property type="evidence" value="ECO:0007669"/>
    <property type="project" value="UniProtKB-KW"/>
</dbReference>
<evidence type="ECO:0000256" key="1">
    <source>
        <dbReference type="ARBA" id="ARBA00004555"/>
    </source>
</evidence>
<sequence>MLRILVLGLDNAGKTTILKRLSDEDITTTTPTQGFNIKSLVKDGFKLNVWDVGGQKAIRPYWRNYFDATDGVVYVIDCADRRRLDECGVELAQLLEEERLTGVALLVLANKQDLLSAMPAAEIADALGLFLIRDRPWQIQGCSAKEGSGVSEGFAWLVRQSR</sequence>
<keyword evidence="12" id="KW-0479">Metal-binding</keyword>
<dbReference type="PROSITE" id="PS51417">
    <property type="entry name" value="ARF"/>
    <property type="match status" value="1"/>
</dbReference>
<comment type="caution">
    <text evidence="14">The sequence shown here is derived from an EMBL/GenBank/DDBJ whole genome shotgun (WGS) entry which is preliminary data.</text>
</comment>
<keyword evidence="7" id="KW-0333">Golgi apparatus</keyword>
<dbReference type="SMART" id="SM00175">
    <property type="entry name" value="RAB"/>
    <property type="match status" value="1"/>
</dbReference>
<keyword evidence="4" id="KW-0519">Myristate</keyword>
<proteinExistence type="inferred from homology"/>
<evidence type="ECO:0000256" key="3">
    <source>
        <dbReference type="ARBA" id="ARBA00022448"/>
    </source>
</evidence>
<name>A0A2V0PEX7_9CHLO</name>
<evidence type="ECO:0000256" key="13">
    <source>
        <dbReference type="RuleBase" id="RU003925"/>
    </source>
</evidence>
<comment type="subcellular location">
    <subcellularLocation>
        <location evidence="1">Golgi apparatus</location>
    </subcellularLocation>
</comment>
<evidence type="ECO:0000256" key="2">
    <source>
        <dbReference type="ARBA" id="ARBA00010290"/>
    </source>
</evidence>
<dbReference type="NCBIfam" id="TIGR00231">
    <property type="entry name" value="small_GTP"/>
    <property type="match status" value="1"/>
</dbReference>
<keyword evidence="6" id="KW-0653">Protein transport</keyword>
<dbReference type="GO" id="GO:0003924">
    <property type="term" value="F:GTPase activity"/>
    <property type="evidence" value="ECO:0007669"/>
    <property type="project" value="InterPro"/>
</dbReference>
<evidence type="ECO:0000256" key="7">
    <source>
        <dbReference type="ARBA" id="ARBA00023034"/>
    </source>
</evidence>
<keyword evidence="5 11" id="KW-0547">Nucleotide-binding</keyword>
<evidence type="ECO:0000256" key="6">
    <source>
        <dbReference type="ARBA" id="ARBA00022927"/>
    </source>
</evidence>
<dbReference type="InterPro" id="IPR006689">
    <property type="entry name" value="Small_GTPase_ARF/SAR"/>
</dbReference>
<accession>A0A2V0PEX7</accession>
<reference evidence="14 15" key="1">
    <citation type="journal article" date="2018" name="Sci. Rep.">
        <title>Raphidocelis subcapitata (=Pseudokirchneriella subcapitata) provides an insight into genome evolution and environmental adaptations in the Sphaeropleales.</title>
        <authorList>
            <person name="Suzuki S."/>
            <person name="Yamaguchi H."/>
            <person name="Nakajima N."/>
            <person name="Kawachi M."/>
        </authorList>
    </citation>
    <scope>NUCLEOTIDE SEQUENCE [LARGE SCALE GENOMIC DNA]</scope>
    <source>
        <strain evidence="14 15">NIES-35</strain>
    </source>
</reference>
<dbReference type="SMART" id="SM00178">
    <property type="entry name" value="SAR"/>
    <property type="match status" value="1"/>
</dbReference>
<feature type="binding site" evidence="12">
    <location>
        <position position="15"/>
    </location>
    <ligand>
        <name>Mg(2+)</name>
        <dbReference type="ChEBI" id="CHEBI:18420"/>
    </ligand>
</feature>
<evidence type="ECO:0000256" key="5">
    <source>
        <dbReference type="ARBA" id="ARBA00022741"/>
    </source>
</evidence>
<evidence type="ECO:0000313" key="15">
    <source>
        <dbReference type="Proteomes" id="UP000247498"/>
    </source>
</evidence>
<dbReference type="GO" id="GO:0046872">
    <property type="term" value="F:metal ion binding"/>
    <property type="evidence" value="ECO:0007669"/>
    <property type="project" value="UniProtKB-KW"/>
</dbReference>
<keyword evidence="15" id="KW-1185">Reference proteome</keyword>
<feature type="binding site" evidence="12">
    <location>
        <position position="32"/>
    </location>
    <ligand>
        <name>Mg(2+)</name>
        <dbReference type="ChEBI" id="CHEBI:18420"/>
    </ligand>
</feature>
<dbReference type="PRINTS" id="PR00328">
    <property type="entry name" value="SAR1GTPBP"/>
</dbReference>
<feature type="binding site" evidence="11">
    <location>
        <begin position="110"/>
        <end position="113"/>
    </location>
    <ligand>
        <name>GTP</name>
        <dbReference type="ChEBI" id="CHEBI:37565"/>
    </ligand>
</feature>
<dbReference type="InParanoid" id="A0A2V0PEX7"/>
<evidence type="ECO:0000256" key="11">
    <source>
        <dbReference type="PIRSR" id="PIRSR606689-1"/>
    </source>
</evidence>
<comment type="similarity">
    <text evidence="2 13">Belongs to the small GTPase superfamily. Arf family.</text>
</comment>
<keyword evidence="9" id="KW-0449">Lipoprotein</keyword>
<dbReference type="AlphaFoldDB" id="A0A2V0PEX7"/>
<organism evidence="14 15">
    <name type="scientific">Raphidocelis subcapitata</name>
    <dbReference type="NCBI Taxonomy" id="307507"/>
    <lineage>
        <taxon>Eukaryota</taxon>
        <taxon>Viridiplantae</taxon>
        <taxon>Chlorophyta</taxon>
        <taxon>core chlorophytes</taxon>
        <taxon>Chlorophyceae</taxon>
        <taxon>CS clade</taxon>
        <taxon>Sphaeropleales</taxon>
        <taxon>Selenastraceae</taxon>
        <taxon>Raphidocelis</taxon>
    </lineage>
</organism>
<dbReference type="GO" id="GO:0005794">
    <property type="term" value="C:Golgi apparatus"/>
    <property type="evidence" value="ECO:0007669"/>
    <property type="project" value="UniProtKB-SubCell"/>
</dbReference>
<evidence type="ECO:0000256" key="10">
    <source>
        <dbReference type="ARBA" id="ARBA00040616"/>
    </source>
</evidence>
<dbReference type="OrthoDB" id="2011769at2759"/>
<keyword evidence="8 11" id="KW-0342">GTP-binding</keyword>
<dbReference type="Gene3D" id="3.40.50.300">
    <property type="entry name" value="P-loop containing nucleotide triphosphate hydrolases"/>
    <property type="match status" value="1"/>
</dbReference>
<dbReference type="CDD" id="cd04155">
    <property type="entry name" value="Arl3"/>
    <property type="match status" value="1"/>
</dbReference>
<dbReference type="GO" id="GO:0015031">
    <property type="term" value="P:protein transport"/>
    <property type="evidence" value="ECO:0007669"/>
    <property type="project" value="UniProtKB-KW"/>
</dbReference>
<evidence type="ECO:0000256" key="4">
    <source>
        <dbReference type="ARBA" id="ARBA00022707"/>
    </source>
</evidence>
<evidence type="ECO:0000256" key="8">
    <source>
        <dbReference type="ARBA" id="ARBA00023134"/>
    </source>
</evidence>
<feature type="binding site" evidence="11">
    <location>
        <begin position="8"/>
        <end position="15"/>
    </location>
    <ligand>
        <name>GTP</name>
        <dbReference type="ChEBI" id="CHEBI:37565"/>
    </ligand>
</feature>
<evidence type="ECO:0000256" key="12">
    <source>
        <dbReference type="PIRSR" id="PIRSR606689-2"/>
    </source>
</evidence>
<evidence type="ECO:0000313" key="14">
    <source>
        <dbReference type="EMBL" id="GBF96430.1"/>
    </source>
</evidence>
<dbReference type="InterPro" id="IPR044612">
    <property type="entry name" value="ARL2/3"/>
</dbReference>
<evidence type="ECO:0000256" key="9">
    <source>
        <dbReference type="ARBA" id="ARBA00023288"/>
    </source>
</evidence>
<gene>
    <name evidence="14" type="ORF">Rsub_09229</name>
</gene>
<dbReference type="FunFam" id="3.40.50.300:FF:000281">
    <property type="entry name" value="ADP-ribosylation factor-like protein 3"/>
    <property type="match status" value="1"/>
</dbReference>
<dbReference type="InterPro" id="IPR005225">
    <property type="entry name" value="Small_GTP-bd"/>
</dbReference>